<dbReference type="GO" id="GO:0006364">
    <property type="term" value="P:rRNA processing"/>
    <property type="evidence" value="ECO:0007669"/>
    <property type="project" value="UniProtKB-KW"/>
</dbReference>
<keyword evidence="5" id="KW-1185">Reference proteome</keyword>
<proteinExistence type="inferred from homology"/>
<feature type="compositionally biased region" description="Acidic residues" evidence="3">
    <location>
        <begin position="146"/>
        <end position="163"/>
    </location>
</feature>
<dbReference type="RefSeq" id="XP_033657288.1">
    <property type="nucleotide sequence ID" value="XM_033802306.1"/>
</dbReference>
<dbReference type="InterPro" id="IPR019398">
    <property type="entry name" value="Pre-rRNA_process_TSR2"/>
</dbReference>
<dbReference type="OrthoDB" id="263560at2759"/>
<accession>A0A6A6JXF2</accession>
<dbReference type="GeneID" id="54555481"/>
<organism evidence="4 5">
    <name type="scientific">Westerdykella ornata</name>
    <dbReference type="NCBI Taxonomy" id="318751"/>
    <lineage>
        <taxon>Eukaryota</taxon>
        <taxon>Fungi</taxon>
        <taxon>Dikarya</taxon>
        <taxon>Ascomycota</taxon>
        <taxon>Pezizomycotina</taxon>
        <taxon>Dothideomycetes</taxon>
        <taxon>Pleosporomycetidae</taxon>
        <taxon>Pleosporales</taxon>
        <taxon>Sporormiaceae</taxon>
        <taxon>Westerdykella</taxon>
    </lineage>
</organism>
<feature type="region of interest" description="Disordered" evidence="3">
    <location>
        <begin position="140"/>
        <end position="194"/>
    </location>
</feature>
<name>A0A6A6JXF2_WESOR</name>
<dbReference type="Proteomes" id="UP000800097">
    <property type="component" value="Unassembled WGS sequence"/>
</dbReference>
<protein>
    <submittedName>
        <fullName evidence="4">Pre-rRNA-processing protein-like protein TSR2</fullName>
    </submittedName>
</protein>
<evidence type="ECO:0000256" key="3">
    <source>
        <dbReference type="SAM" id="MobiDB-lite"/>
    </source>
</evidence>
<evidence type="ECO:0000313" key="4">
    <source>
        <dbReference type="EMBL" id="KAF2279749.1"/>
    </source>
</evidence>
<evidence type="ECO:0000313" key="5">
    <source>
        <dbReference type="Proteomes" id="UP000800097"/>
    </source>
</evidence>
<reference evidence="4" key="1">
    <citation type="journal article" date="2020" name="Stud. Mycol.">
        <title>101 Dothideomycetes genomes: a test case for predicting lifestyles and emergence of pathogens.</title>
        <authorList>
            <person name="Haridas S."/>
            <person name="Albert R."/>
            <person name="Binder M."/>
            <person name="Bloem J."/>
            <person name="Labutti K."/>
            <person name="Salamov A."/>
            <person name="Andreopoulos B."/>
            <person name="Baker S."/>
            <person name="Barry K."/>
            <person name="Bills G."/>
            <person name="Bluhm B."/>
            <person name="Cannon C."/>
            <person name="Castanera R."/>
            <person name="Culley D."/>
            <person name="Daum C."/>
            <person name="Ezra D."/>
            <person name="Gonzalez J."/>
            <person name="Henrissat B."/>
            <person name="Kuo A."/>
            <person name="Liang C."/>
            <person name="Lipzen A."/>
            <person name="Lutzoni F."/>
            <person name="Magnuson J."/>
            <person name="Mondo S."/>
            <person name="Nolan M."/>
            <person name="Ohm R."/>
            <person name="Pangilinan J."/>
            <person name="Park H.-J."/>
            <person name="Ramirez L."/>
            <person name="Alfaro M."/>
            <person name="Sun H."/>
            <person name="Tritt A."/>
            <person name="Yoshinaga Y."/>
            <person name="Zwiers L.-H."/>
            <person name="Turgeon B."/>
            <person name="Goodwin S."/>
            <person name="Spatafora J."/>
            <person name="Crous P."/>
            <person name="Grigoriev I."/>
        </authorList>
    </citation>
    <scope>NUCLEOTIDE SEQUENCE</scope>
    <source>
        <strain evidence="4">CBS 379.55</strain>
    </source>
</reference>
<dbReference type="AlphaFoldDB" id="A0A6A6JXF2"/>
<dbReference type="Pfam" id="PF10273">
    <property type="entry name" value="WGG"/>
    <property type="match status" value="1"/>
</dbReference>
<dbReference type="PANTHER" id="PTHR21250">
    <property type="entry name" value="PRE-RRNA-PROCESSING PROTEIN TSR2 HOMOLOG"/>
    <property type="match status" value="1"/>
</dbReference>
<gene>
    <name evidence="4" type="ORF">EI97DRAFT_492256</name>
</gene>
<evidence type="ECO:0000256" key="1">
    <source>
        <dbReference type="ARBA" id="ARBA00006524"/>
    </source>
</evidence>
<feature type="compositionally biased region" description="Basic and acidic residues" evidence="3">
    <location>
        <begin position="172"/>
        <end position="194"/>
    </location>
</feature>
<comment type="similarity">
    <text evidence="1">Belongs to the TSR2 family.</text>
</comment>
<keyword evidence="2" id="KW-0698">rRNA processing</keyword>
<dbReference type="EMBL" id="ML986486">
    <property type="protein sequence ID" value="KAF2279749.1"/>
    <property type="molecule type" value="Genomic_DNA"/>
</dbReference>
<sequence>MSNSVEPAAITASAEEIQRKFDLGIWYTLFNWPDLTVAIQNQWGGPNSADKRDWLAGAISEIFAENPETDTEDIEVVLLQAMEDEFGVRIEDETEVPVARDILKIRQETLRGEFETVDALQKRWEERQGREVATGGVNVVEREQEGDWDSVDEESDEDEEMEDAPPLVPAQPKEKPERQIDEDGFEKVVRKGRR</sequence>
<evidence type="ECO:0000256" key="2">
    <source>
        <dbReference type="ARBA" id="ARBA00022552"/>
    </source>
</evidence>